<dbReference type="RefSeq" id="WP_170845444.1">
    <property type="nucleotide sequence ID" value="NZ_FOCX01000017.1"/>
</dbReference>
<proteinExistence type="predicted"/>
<sequence length="52" mass="5707">MSEDQSDAVVAQQVAQRALAKCVYVERRLDALDADIGRCKDAVAELEGRIDD</sequence>
<reference evidence="2" key="1">
    <citation type="submission" date="2016-10" db="EMBL/GenBank/DDBJ databases">
        <authorList>
            <person name="Varghese N."/>
            <person name="Submissions S."/>
        </authorList>
    </citation>
    <scope>NUCLEOTIDE SEQUENCE [LARGE SCALE GENOMIC DNA]</scope>
    <source>
        <strain evidence="2">IBRC-M 10043</strain>
    </source>
</reference>
<dbReference type="EMBL" id="FOCX01000017">
    <property type="protein sequence ID" value="SEO69894.1"/>
    <property type="molecule type" value="Genomic_DNA"/>
</dbReference>
<keyword evidence="2" id="KW-1185">Reference proteome</keyword>
<dbReference type="AlphaFoldDB" id="A0A1H8RUP6"/>
<evidence type="ECO:0000313" key="1">
    <source>
        <dbReference type="EMBL" id="SEO69894.1"/>
    </source>
</evidence>
<gene>
    <name evidence="1" type="ORF">SAMN05216388_101734</name>
</gene>
<protein>
    <submittedName>
        <fullName evidence="1">Uncharacterized protein</fullName>
    </submittedName>
</protein>
<evidence type="ECO:0000313" key="2">
    <source>
        <dbReference type="Proteomes" id="UP000198775"/>
    </source>
</evidence>
<accession>A0A1H8RUP6</accession>
<dbReference type="Proteomes" id="UP000198775">
    <property type="component" value="Unassembled WGS sequence"/>
</dbReference>
<name>A0A1H8RUP6_9EURY</name>
<organism evidence="1 2">
    <name type="scientific">Halorientalis persicus</name>
    <dbReference type="NCBI Taxonomy" id="1367881"/>
    <lineage>
        <taxon>Archaea</taxon>
        <taxon>Methanobacteriati</taxon>
        <taxon>Methanobacteriota</taxon>
        <taxon>Stenosarchaea group</taxon>
        <taxon>Halobacteria</taxon>
        <taxon>Halobacteriales</taxon>
        <taxon>Haloarculaceae</taxon>
        <taxon>Halorientalis</taxon>
    </lineage>
</organism>